<proteinExistence type="predicted"/>
<dbReference type="EMBL" id="FWDO01000005">
    <property type="protein sequence ID" value="SLM18671.1"/>
    <property type="molecule type" value="Genomic_DNA"/>
</dbReference>
<organism evidence="1">
    <name type="scientific">uncultured spirochete</name>
    <dbReference type="NCBI Taxonomy" id="156406"/>
    <lineage>
        <taxon>Bacteria</taxon>
        <taxon>Pseudomonadati</taxon>
        <taxon>Spirochaetota</taxon>
        <taxon>Spirochaetia</taxon>
        <taxon>Spirochaetales</taxon>
        <taxon>environmental samples</taxon>
    </lineage>
</organism>
<gene>
    <name evidence="1" type="ORF">SPIRO4BDMA_50186</name>
</gene>
<accession>A0A3P3XQS5</accession>
<reference evidence="1" key="1">
    <citation type="submission" date="2017-02" db="EMBL/GenBank/DDBJ databases">
        <authorList>
            <person name="Regsiter A."/>
            <person name="William W."/>
        </authorList>
    </citation>
    <scope>NUCLEOTIDE SEQUENCE</scope>
    <source>
        <strain evidence="1">BdmA 4</strain>
    </source>
</reference>
<name>A0A3P3XQS5_9SPIR</name>
<evidence type="ECO:0000313" key="1">
    <source>
        <dbReference type="EMBL" id="SLM18671.1"/>
    </source>
</evidence>
<protein>
    <recommendedName>
        <fullName evidence="2">Antitoxin</fullName>
    </recommendedName>
</protein>
<evidence type="ECO:0008006" key="2">
    <source>
        <dbReference type="Google" id="ProtNLM"/>
    </source>
</evidence>
<dbReference type="AlphaFoldDB" id="A0A3P3XQS5"/>
<sequence>MNINDDKELLQSIEEGEWKTVSNFEEIKKNLMAAAAETAIKDYRINVRISKRDVEALKTKALEDGIPYQTLVTSILHKYVTGRLQEMHPKETKETSFA</sequence>